<gene>
    <name evidence="2" type="ORF">VFH_V144800</name>
</gene>
<evidence type="ECO:0000256" key="1">
    <source>
        <dbReference type="SAM" id="MobiDB-lite"/>
    </source>
</evidence>
<dbReference type="Proteomes" id="UP001157006">
    <property type="component" value="Chromosome 5"/>
</dbReference>
<organism evidence="2 3">
    <name type="scientific">Vicia faba</name>
    <name type="common">Broad bean</name>
    <name type="synonym">Faba vulgaris</name>
    <dbReference type="NCBI Taxonomy" id="3906"/>
    <lineage>
        <taxon>Eukaryota</taxon>
        <taxon>Viridiplantae</taxon>
        <taxon>Streptophyta</taxon>
        <taxon>Embryophyta</taxon>
        <taxon>Tracheophyta</taxon>
        <taxon>Spermatophyta</taxon>
        <taxon>Magnoliopsida</taxon>
        <taxon>eudicotyledons</taxon>
        <taxon>Gunneridae</taxon>
        <taxon>Pentapetalae</taxon>
        <taxon>rosids</taxon>
        <taxon>fabids</taxon>
        <taxon>Fabales</taxon>
        <taxon>Fabaceae</taxon>
        <taxon>Papilionoideae</taxon>
        <taxon>50 kb inversion clade</taxon>
        <taxon>NPAAA clade</taxon>
        <taxon>Hologalegina</taxon>
        <taxon>IRL clade</taxon>
        <taxon>Fabeae</taxon>
        <taxon>Vicia</taxon>
    </lineage>
</organism>
<accession>A0AAV1AZX2</accession>
<evidence type="ECO:0000313" key="2">
    <source>
        <dbReference type="EMBL" id="CAI8614748.1"/>
    </source>
</evidence>
<sequence length="183" mass="21520">MIRDVVGDDGLLWHRQGFGRMIIYARPGECWKFGLKIGLSISLGHLDRLSIILENDRISGQSTTRKDYRVGHKDNPRPEKEHQEGKYQDNLHQRQDDKMVGYQDNPRPMEGHQEGRYQDNPHPRQDDKMVGYQDNPRPMEGHKEGRYQDNPQPKTRHRKGVESKDDTRSRKKVNSWKYNSVVC</sequence>
<feature type="region of interest" description="Disordered" evidence="1">
    <location>
        <begin position="60"/>
        <end position="183"/>
    </location>
</feature>
<keyword evidence="3" id="KW-1185">Reference proteome</keyword>
<proteinExistence type="predicted"/>
<feature type="compositionally biased region" description="Basic and acidic residues" evidence="1">
    <location>
        <begin position="107"/>
        <end position="129"/>
    </location>
</feature>
<feature type="compositionally biased region" description="Basic and acidic residues" evidence="1">
    <location>
        <begin position="137"/>
        <end position="147"/>
    </location>
</feature>
<feature type="compositionally biased region" description="Basic and acidic residues" evidence="1">
    <location>
        <begin position="64"/>
        <end position="99"/>
    </location>
</feature>
<protein>
    <submittedName>
        <fullName evidence="2">Uncharacterized protein</fullName>
    </submittedName>
</protein>
<name>A0AAV1AZX2_VICFA</name>
<evidence type="ECO:0000313" key="3">
    <source>
        <dbReference type="Proteomes" id="UP001157006"/>
    </source>
</evidence>
<dbReference type="EMBL" id="OX451740">
    <property type="protein sequence ID" value="CAI8614748.1"/>
    <property type="molecule type" value="Genomic_DNA"/>
</dbReference>
<reference evidence="2 3" key="1">
    <citation type="submission" date="2023-01" db="EMBL/GenBank/DDBJ databases">
        <authorList>
            <person name="Kreplak J."/>
        </authorList>
    </citation>
    <scope>NUCLEOTIDE SEQUENCE [LARGE SCALE GENOMIC DNA]</scope>
</reference>
<dbReference type="AlphaFoldDB" id="A0AAV1AZX2"/>